<name>A0A1I0VGH7_9RHOB</name>
<proteinExistence type="predicted"/>
<keyword evidence="4" id="KW-0249">Electron transport</keyword>
<protein>
    <submittedName>
        <fullName evidence="9">Sulfur dehydrogenase subunit SoxD</fullName>
    </submittedName>
</protein>
<dbReference type="GO" id="GO:0020037">
    <property type="term" value="F:heme binding"/>
    <property type="evidence" value="ECO:0007669"/>
    <property type="project" value="InterPro"/>
</dbReference>
<feature type="domain" description="Cytochrome c" evidence="8">
    <location>
        <begin position="95"/>
        <end position="183"/>
    </location>
</feature>
<dbReference type="AlphaFoldDB" id="A0A1I0VGH7"/>
<dbReference type="EMBL" id="FOJU01000001">
    <property type="protein sequence ID" value="SFA75113.1"/>
    <property type="molecule type" value="Genomic_DNA"/>
</dbReference>
<dbReference type="SUPFAM" id="SSF46626">
    <property type="entry name" value="Cytochrome c"/>
    <property type="match status" value="2"/>
</dbReference>
<reference evidence="9 10" key="1">
    <citation type="submission" date="2016-10" db="EMBL/GenBank/DDBJ databases">
        <authorList>
            <person name="de Groot N.N."/>
        </authorList>
    </citation>
    <scope>NUCLEOTIDE SEQUENCE [LARGE SCALE GENOMIC DNA]</scope>
    <source>
        <strain evidence="9 10">DSM 29316</strain>
    </source>
</reference>
<dbReference type="Pfam" id="PF00034">
    <property type="entry name" value="Cytochrom_C"/>
    <property type="match status" value="2"/>
</dbReference>
<feature type="chain" id="PRO_5011606118" evidence="7">
    <location>
        <begin position="27"/>
        <end position="382"/>
    </location>
</feature>
<evidence type="ECO:0000259" key="8">
    <source>
        <dbReference type="PROSITE" id="PS51007"/>
    </source>
</evidence>
<evidence type="ECO:0000313" key="10">
    <source>
        <dbReference type="Proteomes" id="UP000198796"/>
    </source>
</evidence>
<keyword evidence="1" id="KW-0813">Transport</keyword>
<evidence type="ECO:0000256" key="4">
    <source>
        <dbReference type="ARBA" id="ARBA00022982"/>
    </source>
</evidence>
<evidence type="ECO:0000256" key="3">
    <source>
        <dbReference type="ARBA" id="ARBA00022723"/>
    </source>
</evidence>
<evidence type="ECO:0000256" key="5">
    <source>
        <dbReference type="ARBA" id="ARBA00023004"/>
    </source>
</evidence>
<dbReference type="InterPro" id="IPR036909">
    <property type="entry name" value="Cyt_c-like_dom_sf"/>
</dbReference>
<keyword evidence="10" id="KW-1185">Reference proteome</keyword>
<dbReference type="Proteomes" id="UP000198796">
    <property type="component" value="Unassembled WGS sequence"/>
</dbReference>
<keyword evidence="3 6" id="KW-0479">Metal-binding</keyword>
<dbReference type="InterPro" id="IPR009056">
    <property type="entry name" value="Cyt_c-like_dom"/>
</dbReference>
<dbReference type="RefSeq" id="WP_092060412.1">
    <property type="nucleotide sequence ID" value="NZ_FOJU01000001.1"/>
</dbReference>
<evidence type="ECO:0000313" key="9">
    <source>
        <dbReference type="EMBL" id="SFA75113.1"/>
    </source>
</evidence>
<accession>A0A1I0VGH7</accession>
<dbReference type="GO" id="GO:0046872">
    <property type="term" value="F:metal ion binding"/>
    <property type="evidence" value="ECO:0007669"/>
    <property type="project" value="UniProtKB-KW"/>
</dbReference>
<evidence type="ECO:0000256" key="6">
    <source>
        <dbReference type="PROSITE-ProRule" id="PRU00433"/>
    </source>
</evidence>
<dbReference type="InterPro" id="IPR002327">
    <property type="entry name" value="Cyt_c_1A/1B"/>
</dbReference>
<evidence type="ECO:0000256" key="1">
    <source>
        <dbReference type="ARBA" id="ARBA00022448"/>
    </source>
</evidence>
<dbReference type="GO" id="GO:0009055">
    <property type="term" value="F:electron transfer activity"/>
    <property type="evidence" value="ECO:0007669"/>
    <property type="project" value="InterPro"/>
</dbReference>
<dbReference type="OrthoDB" id="9779283at2"/>
<organism evidence="9 10">
    <name type="scientific">Poseidonocella pacifica</name>
    <dbReference type="NCBI Taxonomy" id="871651"/>
    <lineage>
        <taxon>Bacteria</taxon>
        <taxon>Pseudomonadati</taxon>
        <taxon>Pseudomonadota</taxon>
        <taxon>Alphaproteobacteria</taxon>
        <taxon>Rhodobacterales</taxon>
        <taxon>Roseobacteraceae</taxon>
        <taxon>Poseidonocella</taxon>
    </lineage>
</organism>
<keyword evidence="7" id="KW-0732">Signal</keyword>
<dbReference type="Gene3D" id="1.10.760.10">
    <property type="entry name" value="Cytochrome c-like domain"/>
    <property type="match status" value="2"/>
</dbReference>
<keyword evidence="5 6" id="KW-0408">Iron</keyword>
<gene>
    <name evidence="9" type="ORF">SAMN05421688_0590</name>
</gene>
<sequence>MSKSLKLFGAAALASGGALLVAYNFADRNIAMVPEDVTRMNGNADPDYMMMFAAAASDAPADGPLELGRAATGEEIAAWDKDVSPDGTGLPAGSGSVEVGEVLFSENCASCHGEFAEGVGNWPKLSGGEGTLADDDPVKTVGSYWPHLSTAWDYVNRSMPFGNAQTLEDDEVYAIVAYILYSNFLVEDDFVLSDANFLEVEMPNAGNFVIDDRPETEYGRFSGEVCMSDCKEAVEITMRAAVLDVTPEDEDAPATNVDEASVEIPEVVEVPDANIDPDLIAAGEKVFRKCKACHQVGEGARNRTGPHLNNLLGRRIGQIDGFKYSKALTEMGDMEKSWDNHSLSDFLEAPKGYAKGTKMAFAGLRSPEEREAILAYLAQFSE</sequence>
<dbReference type="PANTHER" id="PTHR11961">
    <property type="entry name" value="CYTOCHROME C"/>
    <property type="match status" value="1"/>
</dbReference>
<evidence type="ECO:0000256" key="2">
    <source>
        <dbReference type="ARBA" id="ARBA00022617"/>
    </source>
</evidence>
<feature type="signal peptide" evidence="7">
    <location>
        <begin position="1"/>
        <end position="26"/>
    </location>
</feature>
<feature type="domain" description="Cytochrome c" evidence="8">
    <location>
        <begin position="278"/>
        <end position="381"/>
    </location>
</feature>
<dbReference type="PROSITE" id="PS51007">
    <property type="entry name" value="CYTC"/>
    <property type="match status" value="2"/>
</dbReference>
<evidence type="ECO:0000256" key="7">
    <source>
        <dbReference type="SAM" id="SignalP"/>
    </source>
</evidence>
<keyword evidence="2 6" id="KW-0349">Heme</keyword>
<dbReference type="STRING" id="871651.SAMN05421688_0590"/>
<dbReference type="PRINTS" id="PR00604">
    <property type="entry name" value="CYTCHRMECIAB"/>
</dbReference>